<dbReference type="PROSITE" id="PS00211">
    <property type="entry name" value="ABC_TRANSPORTER_1"/>
    <property type="match status" value="1"/>
</dbReference>
<dbReference type="InterPro" id="IPR027417">
    <property type="entry name" value="P-loop_NTPase"/>
</dbReference>
<protein>
    <submittedName>
        <fullName evidence="9">ATP-binding cassette transporter subfamily A member 3-like X2 protein</fullName>
    </submittedName>
</protein>
<dbReference type="GO" id="GO:0005319">
    <property type="term" value="F:lipid transporter activity"/>
    <property type="evidence" value="ECO:0007669"/>
    <property type="project" value="TreeGrafter"/>
</dbReference>
<organism evidence="9">
    <name type="scientific">Brachionus koreanus</name>
    <dbReference type="NCBI Taxonomy" id="1199090"/>
    <lineage>
        <taxon>Eukaryota</taxon>
        <taxon>Metazoa</taxon>
        <taxon>Spiralia</taxon>
        <taxon>Gnathifera</taxon>
        <taxon>Rotifera</taxon>
        <taxon>Eurotatoria</taxon>
        <taxon>Monogononta</taxon>
        <taxon>Pseudotrocha</taxon>
        <taxon>Ploima</taxon>
        <taxon>Brachionidae</taxon>
        <taxon>Brachionus</taxon>
    </lineage>
</organism>
<keyword evidence="4" id="KW-0677">Repeat</keyword>
<dbReference type="PANTHER" id="PTHR19229:SF36">
    <property type="entry name" value="ATP-BINDING CASSETTE SUB-FAMILY A MEMBER 2"/>
    <property type="match status" value="1"/>
</dbReference>
<feature type="transmembrane region" description="Helical" evidence="7">
    <location>
        <begin position="1063"/>
        <end position="1084"/>
    </location>
</feature>
<evidence type="ECO:0000256" key="4">
    <source>
        <dbReference type="ARBA" id="ARBA00022737"/>
    </source>
</evidence>
<dbReference type="InterPro" id="IPR013525">
    <property type="entry name" value="ABC2_TM"/>
</dbReference>
<dbReference type="GO" id="GO:0016887">
    <property type="term" value="F:ATP hydrolysis activity"/>
    <property type="evidence" value="ECO:0007669"/>
    <property type="project" value="InterPro"/>
</dbReference>
<evidence type="ECO:0000256" key="2">
    <source>
        <dbReference type="ARBA" id="ARBA00022448"/>
    </source>
</evidence>
<keyword evidence="5 7" id="KW-1133">Transmembrane helix</keyword>
<evidence type="ECO:0000313" key="9">
    <source>
        <dbReference type="EMBL" id="APD26552.1"/>
    </source>
</evidence>
<dbReference type="PANTHER" id="PTHR19229">
    <property type="entry name" value="ATP-BINDING CASSETTE TRANSPORTER SUBFAMILY A ABCA"/>
    <property type="match status" value="1"/>
</dbReference>
<keyword evidence="9" id="KW-0067">ATP-binding</keyword>
<dbReference type="Pfam" id="PF12698">
    <property type="entry name" value="ABC2_membrane_3"/>
    <property type="match status" value="2"/>
</dbReference>
<proteinExistence type="predicted"/>
<evidence type="ECO:0000256" key="6">
    <source>
        <dbReference type="ARBA" id="ARBA00023136"/>
    </source>
</evidence>
<dbReference type="CDD" id="cd03263">
    <property type="entry name" value="ABC_subfamily_A"/>
    <property type="match status" value="1"/>
</dbReference>
<feature type="transmembrane region" description="Helical" evidence="7">
    <location>
        <begin position="1183"/>
        <end position="1208"/>
    </location>
</feature>
<feature type="transmembrane region" description="Helical" evidence="7">
    <location>
        <begin position="414"/>
        <end position="433"/>
    </location>
</feature>
<evidence type="ECO:0000256" key="7">
    <source>
        <dbReference type="SAM" id="Phobius"/>
    </source>
</evidence>
<feature type="transmembrane region" description="Helical" evidence="7">
    <location>
        <begin position="356"/>
        <end position="374"/>
    </location>
</feature>
<name>A0A1J0MMV4_9BILA</name>
<feature type="transmembrane region" description="Helical" evidence="7">
    <location>
        <begin position="1105"/>
        <end position="1131"/>
    </location>
</feature>
<feature type="transmembrane region" description="Helical" evidence="7">
    <location>
        <begin position="1220"/>
        <end position="1237"/>
    </location>
</feature>
<evidence type="ECO:0000256" key="3">
    <source>
        <dbReference type="ARBA" id="ARBA00022692"/>
    </source>
</evidence>
<dbReference type="InterPro" id="IPR026082">
    <property type="entry name" value="ABCA"/>
</dbReference>
<dbReference type="GO" id="GO:0140359">
    <property type="term" value="F:ABC-type transporter activity"/>
    <property type="evidence" value="ECO:0007669"/>
    <property type="project" value="InterPro"/>
</dbReference>
<comment type="subcellular location">
    <subcellularLocation>
        <location evidence="1">Membrane</location>
        <topology evidence="1">Multi-pass membrane protein</topology>
    </subcellularLocation>
</comment>
<keyword evidence="3 7" id="KW-0812">Transmembrane</keyword>
<feature type="transmembrane region" description="Helical" evidence="7">
    <location>
        <begin position="12"/>
        <end position="29"/>
    </location>
</feature>
<dbReference type="EMBL" id="KX134773">
    <property type="protein sequence ID" value="APD26552.1"/>
    <property type="molecule type" value="Genomic_DNA"/>
</dbReference>
<keyword evidence="9" id="KW-0547">Nucleotide-binding</keyword>
<feature type="transmembrane region" description="Helical" evidence="7">
    <location>
        <begin position="271"/>
        <end position="293"/>
    </location>
</feature>
<dbReference type="Pfam" id="PF00005">
    <property type="entry name" value="ABC_tran"/>
    <property type="match status" value="1"/>
</dbReference>
<dbReference type="InterPro" id="IPR017871">
    <property type="entry name" value="ABC_transporter-like_CS"/>
</dbReference>
<keyword evidence="6 7" id="KW-0472">Membrane</keyword>
<dbReference type="GO" id="GO:0005524">
    <property type="term" value="F:ATP binding"/>
    <property type="evidence" value="ECO:0007669"/>
    <property type="project" value="UniProtKB-KW"/>
</dbReference>
<keyword evidence="2" id="KW-0813">Transport</keyword>
<evidence type="ECO:0000256" key="1">
    <source>
        <dbReference type="ARBA" id="ARBA00004141"/>
    </source>
</evidence>
<feature type="domain" description="ABC transporter" evidence="8">
    <location>
        <begin position="534"/>
        <end position="772"/>
    </location>
</feature>
<dbReference type="PROSITE" id="PS50893">
    <property type="entry name" value="ABC_TRANSPORTER_2"/>
    <property type="match status" value="1"/>
</dbReference>
<dbReference type="InterPro" id="IPR003439">
    <property type="entry name" value="ABC_transporter-like_ATP-bd"/>
</dbReference>
<dbReference type="SUPFAM" id="SSF52540">
    <property type="entry name" value="P-loop containing nucleoside triphosphate hydrolases"/>
    <property type="match status" value="1"/>
</dbReference>
<feature type="transmembrane region" description="Helical" evidence="7">
    <location>
        <begin position="868"/>
        <end position="889"/>
    </location>
</feature>
<accession>A0A1J0MMV4</accession>
<feature type="transmembrane region" description="Helical" evidence="7">
    <location>
        <begin position="35"/>
        <end position="59"/>
    </location>
</feature>
<feature type="transmembrane region" description="Helical" evidence="7">
    <location>
        <begin position="1151"/>
        <end position="1176"/>
    </location>
</feature>
<sequence>MVRKLKNMKERKVVGFFRQFLILFWKNWVLFKRNIAGTITEICVSLIFVLILLILRFFVDSSRIDEQNATNNPNFNVLSLINATTNRTFIMYYPNNAFIEGIVTNAYNLIKTQKPIFNATIVGSSTSEATSLNSETISKLFALVSFPDSYTSGILPGKIRYKIFTQEETNFQYNIAENFYSKLEYMFENSPESYCFTKNNCLPADNASQPYQSRKYTKLYNTIFNPIKNAIDLSLISQVTGLDLDEIEPIKIAQYHCPGYDNDIFKSRFSFFPLVIIIIAFLFTTIVTLGSIINEKQSKMKEYLKLVGIRSVAMWLTWIVRLIIPFLILSALFTLICSVRLNPRERDNNALTKKAVFLHTNPFVGFSVFFVYSFQVTMLTLLLGQIFTFIAKTFTILFWLITLINFYDSLPSSAIKYLFCIFPNTGLIFAFQYERSGKEFSYLNLYENLFDDSLNLGAILASMIGWTLLYIPVTWYIERILPGEYGAPLPFYFPFMPSYWITPKKQKLDELDFESIKQDNYGFEKDPVGLNQSISIQNVTKKFRSGFSENKTVVDGISINMYEDQITGLLGHNGAGKTTTTFMLCGIYAPTSGDAKILGKSIRTNMNDIRSSLGFCPQYDILYDDLKVAEHIDLIASIKGYSRKEIKEEIIHISTLVGLENDLEKKSKQLSGGMKRRLSVAMALTGGSKEADVLSDRIAIMNHGQIKCCGSPLFLKNTFGSGYRISIAKNNNFTETQFFNFLKKHIEKYLIETNIAAEMSISIPYDLSSKLPLMLKDLEANKANFGVDGYGVSSPTIEEIFIKIGSIDKKDVDQKDMEELNESHLIANKDDLSNAFSSNFHKNSGLILWMQQLIALLIKRFRIFFRRFILALIILLLPFIIEVIVAALIPSETNLINSIRGVVSNYGSYDLTLKNYTKQKLPFHVKGSVDTSSLETQIDNYFTNTKFPNISLKQLDKDNVNEYVLSLRNQDFKNLLNDYFVGMSLNLMNVSRLSVTGYFSSLVFHSSANLLNEIDSFVLSYLSNDLQKSIQTENVPLASNNTLSGSSNFLEVLACIDSLPVSLLNFFNSIIIAFMIGIMVIHIGRERANGSKQLQMLSGLTWPTYWVSNFLFDMLIHLINISLIVIGLKIVDAIKNDESSEIKAIAGDETLGYLFFLLFISSFSWTILSFIWSFLFKSEIIGFVVLVIILGFAAFLDIIWTFLEILILNGSNTRNTGADFIYALRIIFALVFPNVTIKRAMYNLKIRSNKFCIDAANDVLARNLLNQSFLYKKFKRILNENTEKIKT</sequence>
<dbReference type="Gene3D" id="3.40.50.300">
    <property type="entry name" value="P-loop containing nucleotide triphosphate hydrolases"/>
    <property type="match status" value="1"/>
</dbReference>
<feature type="transmembrane region" description="Helical" evidence="7">
    <location>
        <begin position="313"/>
        <end position="336"/>
    </location>
</feature>
<evidence type="ECO:0000259" key="8">
    <source>
        <dbReference type="PROSITE" id="PS50893"/>
    </source>
</evidence>
<feature type="transmembrane region" description="Helical" evidence="7">
    <location>
        <begin position="453"/>
        <end position="471"/>
    </location>
</feature>
<feature type="transmembrane region" description="Helical" evidence="7">
    <location>
        <begin position="386"/>
        <end position="407"/>
    </location>
</feature>
<evidence type="ECO:0000256" key="5">
    <source>
        <dbReference type="ARBA" id="ARBA00022989"/>
    </source>
</evidence>
<reference evidence="9" key="1">
    <citation type="submission" date="2016-04" db="EMBL/GenBank/DDBJ databases">
        <title>ATP-Binding Cassette transporters in monogonont rotifer Brachionus koreanus.</title>
        <authorList>
            <person name="Jeong C.-B."/>
            <person name="Kang H.-M."/>
            <person name="Lee J.-S."/>
        </authorList>
    </citation>
    <scope>NUCLEOTIDE SEQUENCE</scope>
</reference>
<dbReference type="GO" id="GO:0016020">
    <property type="term" value="C:membrane"/>
    <property type="evidence" value="ECO:0007669"/>
    <property type="project" value="UniProtKB-SubCell"/>
</dbReference>